<comment type="caution">
    <text evidence="13">The sequence shown here is derived from an EMBL/GenBank/DDBJ whole genome shotgun (WGS) entry which is preliminary data.</text>
</comment>
<dbReference type="NCBIfam" id="TIGR00263">
    <property type="entry name" value="trpB"/>
    <property type="match status" value="1"/>
</dbReference>
<dbReference type="EMBL" id="MNZT01000050">
    <property type="protein sequence ID" value="OIP97653.1"/>
    <property type="molecule type" value="Genomic_DNA"/>
</dbReference>
<gene>
    <name evidence="11" type="primary">trpB</name>
    <name evidence="13" type="ORF">AUK40_02755</name>
</gene>
<comment type="similarity">
    <text evidence="3 11">Belongs to the TrpB family.</text>
</comment>
<dbReference type="InterPro" id="IPR036052">
    <property type="entry name" value="TrpB-like_PALP_sf"/>
</dbReference>
<proteinExistence type="inferred from homology"/>
<keyword evidence="6 11" id="KW-0822">Tryptophan biosynthesis</keyword>
<comment type="cofactor">
    <cofactor evidence="1 11">
        <name>pyridoxal 5'-phosphate</name>
        <dbReference type="ChEBI" id="CHEBI:597326"/>
    </cofactor>
</comment>
<evidence type="ECO:0000256" key="2">
    <source>
        <dbReference type="ARBA" id="ARBA00004733"/>
    </source>
</evidence>
<evidence type="ECO:0000256" key="10">
    <source>
        <dbReference type="ARBA" id="ARBA00049047"/>
    </source>
</evidence>
<feature type="domain" description="Tryptophan synthase beta chain-like PALP" evidence="12">
    <location>
        <begin position="63"/>
        <end position="388"/>
    </location>
</feature>
<evidence type="ECO:0000256" key="8">
    <source>
        <dbReference type="ARBA" id="ARBA00023141"/>
    </source>
</evidence>
<protein>
    <recommendedName>
        <fullName evidence="11">Tryptophan synthase beta chain</fullName>
        <ecNumber evidence="11">4.2.1.20</ecNumber>
    </recommendedName>
</protein>
<evidence type="ECO:0000256" key="6">
    <source>
        <dbReference type="ARBA" id="ARBA00022822"/>
    </source>
</evidence>
<evidence type="ECO:0000256" key="1">
    <source>
        <dbReference type="ARBA" id="ARBA00001933"/>
    </source>
</evidence>
<reference evidence="13 14" key="1">
    <citation type="journal article" date="2016" name="Environ. Microbiol.">
        <title>Genomic resolution of a cold subsurface aquifer community provides metabolic insights for novel microbes adapted to high CO concentrations.</title>
        <authorList>
            <person name="Probst A.J."/>
            <person name="Castelle C.J."/>
            <person name="Singh A."/>
            <person name="Brown C.T."/>
            <person name="Anantharaman K."/>
            <person name="Sharon I."/>
            <person name="Hug L.A."/>
            <person name="Burstein D."/>
            <person name="Emerson J.B."/>
            <person name="Thomas B.C."/>
            <person name="Banfield J.F."/>
        </authorList>
    </citation>
    <scope>NUCLEOTIDE SEQUENCE [LARGE SCALE GENOMIC DNA]</scope>
    <source>
        <strain evidence="13">CG2_30_54_11</strain>
    </source>
</reference>
<dbReference type="PANTHER" id="PTHR48077:SF3">
    <property type="entry name" value="TRYPTOPHAN SYNTHASE"/>
    <property type="match status" value="1"/>
</dbReference>
<dbReference type="Gene3D" id="3.40.50.1100">
    <property type="match status" value="2"/>
</dbReference>
<feature type="modified residue" description="N6-(pyridoxal phosphate)lysine" evidence="11">
    <location>
        <position position="97"/>
    </location>
</feature>
<dbReference type="GO" id="GO:0005737">
    <property type="term" value="C:cytoplasm"/>
    <property type="evidence" value="ECO:0007669"/>
    <property type="project" value="TreeGrafter"/>
</dbReference>
<organism evidence="13 14">
    <name type="scientific">Candidatus Wirthbacteria bacterium CG2_30_54_11</name>
    <dbReference type="NCBI Taxonomy" id="1817892"/>
    <lineage>
        <taxon>Bacteria</taxon>
        <taxon>Candidatus Wirthbacteria</taxon>
    </lineage>
</organism>
<keyword evidence="9 11" id="KW-0456">Lyase</keyword>
<dbReference type="GO" id="GO:0004834">
    <property type="term" value="F:tryptophan synthase activity"/>
    <property type="evidence" value="ECO:0007669"/>
    <property type="project" value="UniProtKB-UniRule"/>
</dbReference>
<dbReference type="CDD" id="cd06446">
    <property type="entry name" value="Trp-synth_B"/>
    <property type="match status" value="1"/>
</dbReference>
<dbReference type="SUPFAM" id="SSF53686">
    <property type="entry name" value="Tryptophan synthase beta subunit-like PLP-dependent enzymes"/>
    <property type="match status" value="1"/>
</dbReference>
<evidence type="ECO:0000256" key="9">
    <source>
        <dbReference type="ARBA" id="ARBA00023239"/>
    </source>
</evidence>
<comment type="pathway">
    <text evidence="2 11">Amino-acid biosynthesis; L-tryptophan biosynthesis; L-tryptophan from chorismate: step 5/5.</text>
</comment>
<dbReference type="PIRSF" id="PIRSF001413">
    <property type="entry name" value="Trp_syn_beta"/>
    <property type="match status" value="1"/>
</dbReference>
<evidence type="ECO:0000259" key="12">
    <source>
        <dbReference type="Pfam" id="PF00291"/>
    </source>
</evidence>
<comment type="function">
    <text evidence="11">The beta subunit is responsible for the synthesis of L-tryptophan from indole and L-serine.</text>
</comment>
<dbReference type="UniPathway" id="UPA00035">
    <property type="reaction ID" value="UER00044"/>
</dbReference>
<dbReference type="HAMAP" id="MF_00133">
    <property type="entry name" value="Trp_synth_beta"/>
    <property type="match status" value="1"/>
</dbReference>
<keyword evidence="5 11" id="KW-0028">Amino-acid biosynthesis</keyword>
<dbReference type="Proteomes" id="UP000183245">
    <property type="component" value="Unassembled WGS sequence"/>
</dbReference>
<name>A0A1J5IKJ4_9BACT</name>
<accession>A0A1J5IKJ4</accession>
<comment type="catalytic activity">
    <reaction evidence="10 11">
        <text>(1S,2R)-1-C-(indol-3-yl)glycerol 3-phosphate + L-serine = D-glyceraldehyde 3-phosphate + L-tryptophan + H2O</text>
        <dbReference type="Rhea" id="RHEA:10532"/>
        <dbReference type="ChEBI" id="CHEBI:15377"/>
        <dbReference type="ChEBI" id="CHEBI:33384"/>
        <dbReference type="ChEBI" id="CHEBI:57912"/>
        <dbReference type="ChEBI" id="CHEBI:58866"/>
        <dbReference type="ChEBI" id="CHEBI:59776"/>
        <dbReference type="EC" id="4.2.1.20"/>
    </reaction>
</comment>
<sequence>MKELFFKTSYDADDRGHFGAYGGRYVPEMLMPALEELEKAYDDARRDPGFARDLTDLYHHFSGRPTPLYHAQNLSRQLGGAQIFIKNEGLNHTGAHKINHCLGQALLAQRMGKKRIIAETGAGQHGLATATVAARFGFECTVFMGEVDVARQRPNVFWMEQLGTEVRPVGFGSRTLKDAVNAALKDWIATVETTHYIIGSCLGPHPYPSMNRDFQAIVGAEVEDQIQDHGFPKPDYVIACVGGGSNSLGIFNAFLDDPEVHLIGVEAGGKGVEKLGDHAARFEGGRPGVVEGYKSFFLQDTDGQLTHTHSISAGLDYAGVGPQIVYLKDRGRLHLTYATDEQAIAAFRMLASTEGILPALESSHAVAEAIKLAPTLPQKKSIVVNLSGRGDKDIFIVAEAVKDSKWLDFLQSVIDREKQSDTK</sequence>
<dbReference type="STRING" id="1817892.AUK40_02755"/>
<keyword evidence="8 11" id="KW-0057">Aromatic amino acid biosynthesis</keyword>
<dbReference type="InterPro" id="IPR023026">
    <property type="entry name" value="Trp_synth_beta/beta-like"/>
</dbReference>
<evidence type="ECO:0000256" key="11">
    <source>
        <dbReference type="HAMAP-Rule" id="MF_00133"/>
    </source>
</evidence>
<evidence type="ECO:0000256" key="3">
    <source>
        <dbReference type="ARBA" id="ARBA00009982"/>
    </source>
</evidence>
<dbReference type="EC" id="4.2.1.20" evidence="11"/>
<dbReference type="PROSITE" id="PS00168">
    <property type="entry name" value="TRP_SYNTHASE_BETA"/>
    <property type="match status" value="1"/>
</dbReference>
<keyword evidence="7 11" id="KW-0663">Pyridoxal phosphate</keyword>
<dbReference type="AlphaFoldDB" id="A0A1J5IKJ4"/>
<dbReference type="Pfam" id="PF00291">
    <property type="entry name" value="PALP"/>
    <property type="match status" value="1"/>
</dbReference>
<dbReference type="InterPro" id="IPR006653">
    <property type="entry name" value="Trp_synth_b_CS"/>
</dbReference>
<evidence type="ECO:0000313" key="14">
    <source>
        <dbReference type="Proteomes" id="UP000183245"/>
    </source>
</evidence>
<dbReference type="InterPro" id="IPR006654">
    <property type="entry name" value="Trp_synth_beta"/>
</dbReference>
<evidence type="ECO:0000256" key="5">
    <source>
        <dbReference type="ARBA" id="ARBA00022605"/>
    </source>
</evidence>
<evidence type="ECO:0000256" key="4">
    <source>
        <dbReference type="ARBA" id="ARBA00011270"/>
    </source>
</evidence>
<dbReference type="FunFam" id="3.40.50.1100:FF:000001">
    <property type="entry name" value="Tryptophan synthase beta chain"/>
    <property type="match status" value="1"/>
</dbReference>
<evidence type="ECO:0000313" key="13">
    <source>
        <dbReference type="EMBL" id="OIP97653.1"/>
    </source>
</evidence>
<dbReference type="InterPro" id="IPR001926">
    <property type="entry name" value="TrpB-like_PALP"/>
</dbReference>
<dbReference type="FunFam" id="3.40.50.1100:FF:000004">
    <property type="entry name" value="Tryptophan synthase beta chain"/>
    <property type="match status" value="1"/>
</dbReference>
<comment type="subunit">
    <text evidence="4 11">Tetramer of two alpha and two beta chains.</text>
</comment>
<dbReference type="PANTHER" id="PTHR48077">
    <property type="entry name" value="TRYPTOPHAN SYNTHASE-RELATED"/>
    <property type="match status" value="1"/>
</dbReference>
<evidence type="ECO:0000256" key="7">
    <source>
        <dbReference type="ARBA" id="ARBA00022898"/>
    </source>
</evidence>